<evidence type="ECO:0000313" key="7">
    <source>
        <dbReference type="EMBL" id="KAA2252999.1"/>
    </source>
</evidence>
<accession>A0A5B2WRB9</accession>
<dbReference type="Proteomes" id="UP000323454">
    <property type="component" value="Unassembled WGS sequence"/>
</dbReference>
<protein>
    <recommendedName>
        <fullName evidence="4">Carboxylic ester hydrolase</fullName>
        <ecNumber evidence="4">3.1.1.-</ecNumber>
    </recommendedName>
</protein>
<dbReference type="InterPro" id="IPR002018">
    <property type="entry name" value="CarbesteraseB"/>
</dbReference>
<evidence type="ECO:0000259" key="6">
    <source>
        <dbReference type="Pfam" id="PF00135"/>
    </source>
</evidence>
<reference evidence="7 8" key="1">
    <citation type="submission" date="2019-09" db="EMBL/GenBank/DDBJ databases">
        <title>Goodfellowia gen. nov., a new genus of the Pseudonocardineae related to Actinoalloteichus, containing Goodfellowia coeruleoviolacea gen. nov., comb. nov. gen. nov., comb. nov.</title>
        <authorList>
            <person name="Labeda D."/>
        </authorList>
    </citation>
    <scope>NUCLEOTIDE SEQUENCE [LARGE SCALE GENOMIC DNA]</scope>
    <source>
        <strain evidence="7 8">AN110305</strain>
    </source>
</reference>
<sequence length="482" mass="51243">MTDRRPPLVTTAHGRLRGRWQGEVAGFLGIPYAAPPVGRGRFAPPRPVRPWTGLRDASRPGPAAPQPPSRLARVMGPGDLACAEDCLSLNVWTPEPGGPPRPVLVFVHGGGFLTGSGGLDWYDGAELALRGGIVVVTINYRLGALGFLHLGELAEDMGNGNLGLLDQIHALRWVREHIAAFGGDPDTVTVCGQSAGATSILGMLSAPAGRGLFRRAIVQSAPGGMRPAQPAEATGLATHFLRLLGLGPDQVGLLRDVPVADILVAQQELAALTRRHPFDATPPFQLVADGDTVAEDPVAAVGARAADGVALVIGTTRDEAAAFFAADDRVARMTTAEVRAIAAEWFGDRGDPTLDGGTGPAELAVEVVTEHLFRAPSVRLAELLAANGNPGRLYQFDWSPETGPFRACHCIELPFVFGNLPAWRDAPMLAGGDPGVQQAIVESVQERWISFVRHGDPLPERPPRWPTYDKGRRSVLHFTEPH</sequence>
<dbReference type="InterPro" id="IPR000997">
    <property type="entry name" value="Cholinesterase"/>
</dbReference>
<dbReference type="RefSeq" id="WP_149853979.1">
    <property type="nucleotide sequence ID" value="NZ_VUOB01000070.1"/>
</dbReference>
<evidence type="ECO:0000313" key="8">
    <source>
        <dbReference type="Proteomes" id="UP000323454"/>
    </source>
</evidence>
<comment type="caution">
    <text evidence="7">The sequence shown here is derived from an EMBL/GenBank/DDBJ whole genome shotgun (WGS) entry which is preliminary data.</text>
</comment>
<evidence type="ECO:0000256" key="3">
    <source>
        <dbReference type="PIRSR" id="PIRSR600997-1"/>
    </source>
</evidence>
<dbReference type="Gene3D" id="3.40.50.1820">
    <property type="entry name" value="alpha/beta hydrolase"/>
    <property type="match status" value="1"/>
</dbReference>
<feature type="domain" description="Carboxylesterase type B" evidence="6">
    <location>
        <begin position="6"/>
        <end position="480"/>
    </location>
</feature>
<keyword evidence="2 4" id="KW-0378">Hydrolase</keyword>
<reference evidence="7 8" key="2">
    <citation type="submission" date="2019-09" db="EMBL/GenBank/DDBJ databases">
        <authorList>
            <person name="Jin C."/>
        </authorList>
    </citation>
    <scope>NUCLEOTIDE SEQUENCE [LARGE SCALE GENOMIC DNA]</scope>
    <source>
        <strain evidence="7 8">AN110305</strain>
    </source>
</reference>
<evidence type="ECO:0000256" key="5">
    <source>
        <dbReference type="SAM" id="MobiDB-lite"/>
    </source>
</evidence>
<evidence type="ECO:0000256" key="1">
    <source>
        <dbReference type="ARBA" id="ARBA00005964"/>
    </source>
</evidence>
<dbReference type="SUPFAM" id="SSF53474">
    <property type="entry name" value="alpha/beta-Hydrolases"/>
    <property type="match status" value="1"/>
</dbReference>
<dbReference type="EC" id="3.1.1.-" evidence="4"/>
<dbReference type="InterPro" id="IPR019826">
    <property type="entry name" value="Carboxylesterase_B_AS"/>
</dbReference>
<feature type="active site" description="Charge relay system" evidence="3">
    <location>
        <position position="409"/>
    </location>
</feature>
<evidence type="ECO:0000256" key="4">
    <source>
        <dbReference type="RuleBase" id="RU361235"/>
    </source>
</evidence>
<evidence type="ECO:0000256" key="2">
    <source>
        <dbReference type="ARBA" id="ARBA00022801"/>
    </source>
</evidence>
<dbReference type="PANTHER" id="PTHR11559">
    <property type="entry name" value="CARBOXYLESTERASE"/>
    <property type="match status" value="1"/>
</dbReference>
<dbReference type="OrthoDB" id="4308422at2"/>
<feature type="active site" description="Acyl-ester intermediate" evidence="3">
    <location>
        <position position="194"/>
    </location>
</feature>
<dbReference type="EMBL" id="VUOB01000070">
    <property type="protein sequence ID" value="KAA2252999.1"/>
    <property type="molecule type" value="Genomic_DNA"/>
</dbReference>
<dbReference type="PROSITE" id="PS00122">
    <property type="entry name" value="CARBOXYLESTERASE_B_1"/>
    <property type="match status" value="1"/>
</dbReference>
<keyword evidence="8" id="KW-1185">Reference proteome</keyword>
<dbReference type="Pfam" id="PF00135">
    <property type="entry name" value="COesterase"/>
    <property type="match status" value="1"/>
</dbReference>
<feature type="region of interest" description="Disordered" evidence="5">
    <location>
        <begin position="41"/>
        <end position="70"/>
    </location>
</feature>
<dbReference type="InterPro" id="IPR050309">
    <property type="entry name" value="Type-B_Carboxylest/Lipase"/>
</dbReference>
<dbReference type="InterPro" id="IPR029058">
    <property type="entry name" value="AB_hydrolase_fold"/>
</dbReference>
<feature type="active site" description="Charge relay system" evidence="3">
    <location>
        <position position="319"/>
    </location>
</feature>
<dbReference type="GO" id="GO:0004104">
    <property type="term" value="F:cholinesterase activity"/>
    <property type="evidence" value="ECO:0007669"/>
    <property type="project" value="InterPro"/>
</dbReference>
<dbReference type="PRINTS" id="PR00878">
    <property type="entry name" value="CHOLNESTRASE"/>
</dbReference>
<proteinExistence type="inferred from homology"/>
<dbReference type="AlphaFoldDB" id="A0A5B2WRB9"/>
<name>A0A5B2WRB9_9PSEU</name>
<comment type="similarity">
    <text evidence="1 4">Belongs to the type-B carboxylesterase/lipase family.</text>
</comment>
<organism evidence="7 8">
    <name type="scientific">Solihabitans fulvus</name>
    <dbReference type="NCBI Taxonomy" id="1892852"/>
    <lineage>
        <taxon>Bacteria</taxon>
        <taxon>Bacillati</taxon>
        <taxon>Actinomycetota</taxon>
        <taxon>Actinomycetes</taxon>
        <taxon>Pseudonocardiales</taxon>
        <taxon>Pseudonocardiaceae</taxon>
        <taxon>Solihabitans</taxon>
    </lineage>
</organism>
<gene>
    <name evidence="7" type="ORF">F0L68_33950</name>
</gene>